<dbReference type="InterPro" id="IPR038081">
    <property type="entry name" value="CalX-like_sf"/>
</dbReference>
<keyword evidence="5" id="KW-1185">Reference proteome</keyword>
<dbReference type="InterPro" id="IPR010620">
    <property type="entry name" value="SBBP_repeat"/>
</dbReference>
<dbReference type="Proteomes" id="UP000594468">
    <property type="component" value="Chromosome"/>
</dbReference>
<dbReference type="Gene3D" id="2.60.40.2030">
    <property type="match status" value="4"/>
</dbReference>
<feature type="transmembrane region" description="Helical" evidence="1">
    <location>
        <begin position="1366"/>
        <end position="1388"/>
    </location>
</feature>
<feature type="transmembrane region" description="Helical" evidence="1">
    <location>
        <begin position="7"/>
        <end position="24"/>
    </location>
</feature>
<dbReference type="Pfam" id="PF06739">
    <property type="entry name" value="SBBP"/>
    <property type="match status" value="4"/>
</dbReference>
<proteinExistence type="predicted"/>
<dbReference type="InterPro" id="IPR001434">
    <property type="entry name" value="OmcB-like_DUF11"/>
</dbReference>
<evidence type="ECO:0000259" key="2">
    <source>
        <dbReference type="Pfam" id="PF01345"/>
    </source>
</evidence>
<dbReference type="PANTHER" id="PTHR35580:SF1">
    <property type="entry name" value="PHYTASE-LIKE DOMAIN-CONTAINING PROTEIN"/>
    <property type="match status" value="1"/>
</dbReference>
<evidence type="ECO:0000313" key="5">
    <source>
        <dbReference type="Proteomes" id="UP000594468"/>
    </source>
</evidence>
<dbReference type="KEGG" id="pmet:G4Y79_16755"/>
<protein>
    <submittedName>
        <fullName evidence="4">SBBP repeat-containing protein</fullName>
    </submittedName>
</protein>
<dbReference type="RefSeq" id="WP_195169412.1">
    <property type="nucleotide sequence ID" value="NZ_CP062983.1"/>
</dbReference>
<evidence type="ECO:0000313" key="4">
    <source>
        <dbReference type="EMBL" id="QPC81339.1"/>
    </source>
</evidence>
<dbReference type="SUPFAM" id="SSF101898">
    <property type="entry name" value="NHL repeat"/>
    <property type="match status" value="1"/>
</dbReference>
<dbReference type="PANTHER" id="PTHR35580">
    <property type="entry name" value="CELL SURFACE GLYCOPROTEIN (S-LAYER PROTEIN)-LIKE PROTEIN"/>
    <property type="match status" value="1"/>
</dbReference>
<dbReference type="InterPro" id="IPR052918">
    <property type="entry name" value="Motility_Chemotaxis_Reg"/>
</dbReference>
<keyword evidence="1" id="KW-0812">Transmembrane</keyword>
<keyword evidence="1" id="KW-1133">Transmembrane helix</keyword>
<gene>
    <name evidence="4" type="ORF">G4Y79_16755</name>
</gene>
<dbReference type="Gene3D" id="2.120.10.30">
    <property type="entry name" value="TolB, C-terminal domain"/>
    <property type="match status" value="1"/>
</dbReference>
<dbReference type="Pfam" id="PF01345">
    <property type="entry name" value="DUF11"/>
    <property type="match status" value="1"/>
</dbReference>
<organism evidence="4 5">
    <name type="scientific">Phototrophicus methaneseepsis</name>
    <dbReference type="NCBI Taxonomy" id="2710758"/>
    <lineage>
        <taxon>Bacteria</taxon>
        <taxon>Bacillati</taxon>
        <taxon>Chloroflexota</taxon>
        <taxon>Candidatus Thermofontia</taxon>
        <taxon>Phototrophicales</taxon>
        <taxon>Phototrophicaceae</taxon>
        <taxon>Phototrophicus</taxon>
    </lineage>
</organism>
<evidence type="ECO:0000259" key="3">
    <source>
        <dbReference type="Pfam" id="PF25778"/>
    </source>
</evidence>
<accession>A0A7S8E6M8</accession>
<dbReference type="InterPro" id="IPR057708">
    <property type="entry name" value="DUF7948"/>
</dbReference>
<dbReference type="InterPro" id="IPR011042">
    <property type="entry name" value="6-blade_b-propeller_TolB-like"/>
</dbReference>
<reference evidence="4 5" key="1">
    <citation type="submission" date="2020-02" db="EMBL/GenBank/DDBJ databases">
        <authorList>
            <person name="Zheng R.K."/>
            <person name="Sun C.M."/>
        </authorList>
    </citation>
    <scope>NUCLEOTIDE SEQUENCE [LARGE SCALE GENOMIC DNA]</scope>
    <source>
        <strain evidence="5">rifampicinis</strain>
    </source>
</reference>
<dbReference type="SUPFAM" id="SSF141072">
    <property type="entry name" value="CalX-like"/>
    <property type="match status" value="4"/>
</dbReference>
<sequence>MVGAQKGLIIGILTIILLGSISYIELSAEEDILNQETNLVADRILSTYGQLPIYFEANEGQVNDQVRYMARTSGYTLFLTENQAVFSLEMEEANASFDAVAHAAGRYGLQLNFEGANPHPSLVGESLQEGISSYFIGSREEWHTSIAHYGKVRYQQLYDGIDAIFYGNPQQLQYDFEIAPYADPSQIQLAFDPVENLTLTEEGSLLLDIGSQTLTMRAPYSYQMVDGVETVVESRFAISGETVHFVLGQYDESLSLTIDPVLIYASFVGGTANDIAYGVDVDSSGNAYIVGMTTSNEANFPVTVGPDLTWNGNFGGDAFIKKLNAAGTAIIYAGYIGGSGGDIGYAVAVDASGNAYVTGHTGSSEATFPVTGGPVLTHPGGNTAFVAKVNASGASLDYAGYIATTNGRAIAVDASGNAYVTGSIGGSIGVHKVNAAGTGFVYQYNVGSGTGRGIAVDASGSAYVTGQIGTNAVVAKVNAAGNATDYLTTLGGSSTDNGLGIAVDSSGNAYVAGETQSTNFPTVGSLDTTYGGGTRDGFVAKLDASGNTVYSAFLGGSSFDAASGVVVDSNGNAYVTGQTSSTQATFPVVGGPDLTKNGASGGDAFITMINASGTAYVYSGYIGGAGNEYGYTIAMDSLRNVYIVGISASNDGTFPDGDGPGSIPGYSPSYIGGLNDGFIAKVSYPILVEFSATTASSVEGNSGTSAVSSPTLLVSGGNLASAITLEILLTDGTATLADSDYSQTSATVTIPAADYTTVQSISIPVAALGIVGDTTDEPDEDFTLGIQNIGTGVVIGDANNDLTTISTTTYTILNDDSVSFNVEFSAATASGLEGDSGTSSVTAPTLLVSGGVLASPATVDLALTDGTATLADSDYSQTSATITIPAADYTTVQSVSIPVTALSITGDTTDELDETLSLALQNPSTGFAIGDADSDTATTSTATYTIFNDDSLTFNVEFSAATASGLEGDSGSSAVTGPTLLVSGGVLASPATVDLTLTDGTATLADSDYAQTAASITIPAGDYTTVQSVAIPAAALSIVGDADVEADESLSLALQNPSTGLSIGDANSDTATTSTATYTILNDDGVTFSVEFSAATASGLEGDSGTSAIVSPTLLVSGGVIASPATVDLILTDGTATLADNDYIQTTATITIPAGDYTTVQSVAIPAAALSIVGDTNAEFDETLTLALQNASAGFGIGDADGDMTVISTAVYTITSDDEEPAETASGGASIDVFDPAISKLGFLVPGQTGVSGEQLEWIVTVSNNGGTAGTNIVVTDTVNADLRINSVEVPEGVTSDIEGQVVTVTIPALNPGQSINFSIFTTTLQGASVSNTACLMADNYGTSLCSTGSSVNQLPSTGESPWSGWRLPLMSFFSVMGVVVMLVWGVMNRS</sequence>
<keyword evidence="1" id="KW-0472">Membrane</keyword>
<feature type="domain" description="DUF11" evidence="2">
    <location>
        <begin position="1249"/>
        <end position="1340"/>
    </location>
</feature>
<dbReference type="Pfam" id="PF25778">
    <property type="entry name" value="DUF7948"/>
    <property type="match status" value="1"/>
</dbReference>
<name>A0A7S8E6M8_9CHLR</name>
<dbReference type="EMBL" id="CP062983">
    <property type="protein sequence ID" value="QPC81339.1"/>
    <property type="molecule type" value="Genomic_DNA"/>
</dbReference>
<evidence type="ECO:0000256" key="1">
    <source>
        <dbReference type="SAM" id="Phobius"/>
    </source>
</evidence>
<feature type="domain" description="DUF7948" evidence="3">
    <location>
        <begin position="55"/>
        <end position="261"/>
    </location>
</feature>